<dbReference type="Proteomes" id="UP001642405">
    <property type="component" value="Unassembled WGS sequence"/>
</dbReference>
<gene>
    <name evidence="1" type="ORF">SCUCBS95973_002652</name>
</gene>
<reference evidence="1 2" key="1">
    <citation type="submission" date="2024-01" db="EMBL/GenBank/DDBJ databases">
        <authorList>
            <person name="Allen C."/>
            <person name="Tagirdzhanova G."/>
        </authorList>
    </citation>
    <scope>NUCLEOTIDE SEQUENCE [LARGE SCALE GENOMIC DNA]</scope>
</reference>
<evidence type="ECO:0000313" key="2">
    <source>
        <dbReference type="Proteomes" id="UP001642405"/>
    </source>
</evidence>
<proteinExistence type="predicted"/>
<protein>
    <submittedName>
        <fullName evidence="1">Uncharacterized protein</fullName>
    </submittedName>
</protein>
<keyword evidence="2" id="KW-1185">Reference proteome</keyword>
<sequence length="157" mass="16835">MLSRSSTLSATAGSWASSASAAPGSRCLQRRVSLPCTPFPRAALSYIPPVHMQWLEESYFGVDNAYERLATGNTHFALGIMTASAVVQHTGTVRSIADYVPVHGLMAGGRASGHSVGNQPSPGFAPFAVKPHFLGWRPKKATWPLNKKETVQTKVWG</sequence>
<evidence type="ECO:0000313" key="1">
    <source>
        <dbReference type="EMBL" id="CAK7215987.1"/>
    </source>
</evidence>
<name>A0ABP0B926_9PEZI</name>
<dbReference type="EMBL" id="CAWUHB010000011">
    <property type="protein sequence ID" value="CAK7215987.1"/>
    <property type="molecule type" value="Genomic_DNA"/>
</dbReference>
<comment type="caution">
    <text evidence="1">The sequence shown here is derived from an EMBL/GenBank/DDBJ whole genome shotgun (WGS) entry which is preliminary data.</text>
</comment>
<organism evidence="1 2">
    <name type="scientific">Sporothrix curviconia</name>
    <dbReference type="NCBI Taxonomy" id="1260050"/>
    <lineage>
        <taxon>Eukaryota</taxon>
        <taxon>Fungi</taxon>
        <taxon>Dikarya</taxon>
        <taxon>Ascomycota</taxon>
        <taxon>Pezizomycotina</taxon>
        <taxon>Sordariomycetes</taxon>
        <taxon>Sordariomycetidae</taxon>
        <taxon>Ophiostomatales</taxon>
        <taxon>Ophiostomataceae</taxon>
        <taxon>Sporothrix</taxon>
    </lineage>
</organism>
<accession>A0ABP0B926</accession>